<dbReference type="InterPro" id="IPR047202">
    <property type="entry name" value="Lipocalin_Blc-like_dom"/>
</dbReference>
<name>A0ABP8M0M5_9BACT</name>
<keyword evidence="3" id="KW-1185">Reference proteome</keyword>
<dbReference type="PANTHER" id="PTHR10612:SF34">
    <property type="entry name" value="APOLIPOPROTEIN D"/>
    <property type="match status" value="1"/>
</dbReference>
<dbReference type="InterPro" id="IPR012674">
    <property type="entry name" value="Calycin"/>
</dbReference>
<protein>
    <recommendedName>
        <fullName evidence="1">Lipocalin/cytosolic fatty-acid binding domain-containing protein</fullName>
    </recommendedName>
</protein>
<comment type="caution">
    <text evidence="2">The sequence shown here is derived from an EMBL/GenBank/DDBJ whole genome shotgun (WGS) entry which is preliminary data.</text>
</comment>
<dbReference type="SUPFAM" id="SSF50814">
    <property type="entry name" value="Lipocalins"/>
    <property type="match status" value="1"/>
</dbReference>
<evidence type="ECO:0000313" key="3">
    <source>
        <dbReference type="Proteomes" id="UP001501508"/>
    </source>
</evidence>
<dbReference type="Gene3D" id="2.40.128.20">
    <property type="match status" value="1"/>
</dbReference>
<dbReference type="InterPro" id="IPR002446">
    <property type="entry name" value="Lipocalin_bac"/>
</dbReference>
<gene>
    <name evidence="2" type="ORF">GCM10023091_27770</name>
</gene>
<dbReference type="Proteomes" id="UP001501508">
    <property type="component" value="Unassembled WGS sequence"/>
</dbReference>
<dbReference type="RefSeq" id="WP_345030170.1">
    <property type="nucleotide sequence ID" value="NZ_BAABEY010000026.1"/>
</dbReference>
<dbReference type="CDD" id="cd19438">
    <property type="entry name" value="lipocalin_Blc-like"/>
    <property type="match status" value="1"/>
</dbReference>
<accession>A0ABP8M0M5</accession>
<dbReference type="PRINTS" id="PR01171">
    <property type="entry name" value="BCTLIPOCALIN"/>
</dbReference>
<proteinExistence type="predicted"/>
<evidence type="ECO:0000259" key="1">
    <source>
        <dbReference type="Pfam" id="PF08212"/>
    </source>
</evidence>
<dbReference type="EMBL" id="BAABEY010000026">
    <property type="protein sequence ID" value="GAA4441884.1"/>
    <property type="molecule type" value="Genomic_DNA"/>
</dbReference>
<dbReference type="Pfam" id="PF08212">
    <property type="entry name" value="Lipocalin_2"/>
    <property type="match status" value="1"/>
</dbReference>
<organism evidence="2 3">
    <name type="scientific">Ravibacter arvi</name>
    <dbReference type="NCBI Taxonomy" id="2051041"/>
    <lineage>
        <taxon>Bacteria</taxon>
        <taxon>Pseudomonadati</taxon>
        <taxon>Bacteroidota</taxon>
        <taxon>Cytophagia</taxon>
        <taxon>Cytophagales</taxon>
        <taxon>Spirosomataceae</taxon>
        <taxon>Ravibacter</taxon>
    </lineage>
</organism>
<dbReference type="InterPro" id="IPR000566">
    <property type="entry name" value="Lipocln_cytosolic_FA-bd_dom"/>
</dbReference>
<dbReference type="PANTHER" id="PTHR10612">
    <property type="entry name" value="APOLIPOPROTEIN D"/>
    <property type="match status" value="1"/>
</dbReference>
<sequence>MKVKTLFAGILAGAGLACYLYNRSRAHKAPLDPVHPFDPEKFMGKWYEWARLDNCFERNLNNTSAHYALNPNGTIRVVNKGYNQVTHEHRKATGTAKFTGPKDIGALEVSFFGPFYSDLTVLAVDKQYKHALLAGRNLDYLWILSRDTSFPDKLLDHFLEIAVEAGYDVDKLIRIDHDHVVDPGGSSVVSKAIQQIFAPRG</sequence>
<reference evidence="3" key="1">
    <citation type="journal article" date="2019" name="Int. J. Syst. Evol. Microbiol.">
        <title>The Global Catalogue of Microorganisms (GCM) 10K type strain sequencing project: providing services to taxonomists for standard genome sequencing and annotation.</title>
        <authorList>
            <consortium name="The Broad Institute Genomics Platform"/>
            <consortium name="The Broad Institute Genome Sequencing Center for Infectious Disease"/>
            <person name="Wu L."/>
            <person name="Ma J."/>
        </authorList>
    </citation>
    <scope>NUCLEOTIDE SEQUENCE [LARGE SCALE GENOMIC DNA]</scope>
    <source>
        <strain evidence="3">JCM 31920</strain>
    </source>
</reference>
<feature type="domain" description="Lipocalin/cytosolic fatty-acid binding" evidence="1">
    <location>
        <begin position="38"/>
        <end position="175"/>
    </location>
</feature>
<dbReference type="PROSITE" id="PS51257">
    <property type="entry name" value="PROKAR_LIPOPROTEIN"/>
    <property type="match status" value="1"/>
</dbReference>
<evidence type="ECO:0000313" key="2">
    <source>
        <dbReference type="EMBL" id="GAA4441884.1"/>
    </source>
</evidence>